<dbReference type="GO" id="GO:0006281">
    <property type="term" value="P:DNA repair"/>
    <property type="evidence" value="ECO:0007669"/>
    <property type="project" value="TreeGrafter"/>
</dbReference>
<organism evidence="1">
    <name type="scientific">Alexandrium monilatum</name>
    <dbReference type="NCBI Taxonomy" id="311494"/>
    <lineage>
        <taxon>Eukaryota</taxon>
        <taxon>Sar</taxon>
        <taxon>Alveolata</taxon>
        <taxon>Dinophyceae</taxon>
        <taxon>Gonyaulacales</taxon>
        <taxon>Pyrocystaceae</taxon>
        <taxon>Alexandrium</taxon>
    </lineage>
</organism>
<dbReference type="GO" id="GO:0005829">
    <property type="term" value="C:cytosol"/>
    <property type="evidence" value="ECO:0007669"/>
    <property type="project" value="TreeGrafter"/>
</dbReference>
<proteinExistence type="predicted"/>
<accession>A0A6T0TQ63</accession>
<dbReference type="GO" id="GO:0016607">
    <property type="term" value="C:nuclear speck"/>
    <property type="evidence" value="ECO:0007669"/>
    <property type="project" value="TreeGrafter"/>
</dbReference>
<dbReference type="InterPro" id="IPR012340">
    <property type="entry name" value="NA-bd_OB-fold"/>
</dbReference>
<dbReference type="GO" id="GO:0043007">
    <property type="term" value="P:maintenance of rDNA"/>
    <property type="evidence" value="ECO:0007669"/>
    <property type="project" value="TreeGrafter"/>
</dbReference>
<dbReference type="GO" id="GO:0033045">
    <property type="term" value="P:regulation of sister chromatid segregation"/>
    <property type="evidence" value="ECO:0007669"/>
    <property type="project" value="TreeGrafter"/>
</dbReference>
<dbReference type="EMBL" id="HBNR01009722">
    <property type="protein sequence ID" value="CAE4566821.1"/>
    <property type="molecule type" value="Transcribed_RNA"/>
</dbReference>
<dbReference type="GO" id="GO:2000042">
    <property type="term" value="P:negative regulation of double-strand break repair via homologous recombination"/>
    <property type="evidence" value="ECO:0007669"/>
    <property type="project" value="TreeGrafter"/>
</dbReference>
<dbReference type="InterPro" id="IPR032245">
    <property type="entry name" value="RMI2"/>
</dbReference>
<gene>
    <name evidence="1" type="ORF">AMON00008_LOCUS6439</name>
    <name evidence="2" type="ORF">AMON00008_LOCUS6440</name>
</gene>
<dbReference type="PANTHER" id="PTHR33962:SF1">
    <property type="entry name" value="RECQ-MEDIATED GENOME INSTABILITY PROTEIN 2"/>
    <property type="match status" value="1"/>
</dbReference>
<protein>
    <submittedName>
        <fullName evidence="1">Uncharacterized protein</fullName>
    </submittedName>
</protein>
<dbReference type="Pfam" id="PF16100">
    <property type="entry name" value="RMI2"/>
    <property type="match status" value="1"/>
</dbReference>
<dbReference type="PANTHER" id="PTHR33962">
    <property type="entry name" value="RECQ-MEDIATED GENOME INSTABILITY PROTEIN 2 RMI2"/>
    <property type="match status" value="1"/>
</dbReference>
<reference evidence="1" key="1">
    <citation type="submission" date="2021-01" db="EMBL/GenBank/DDBJ databases">
        <authorList>
            <person name="Corre E."/>
            <person name="Pelletier E."/>
            <person name="Niang G."/>
            <person name="Scheremetjew M."/>
            <person name="Finn R."/>
            <person name="Kale V."/>
            <person name="Holt S."/>
            <person name="Cochrane G."/>
            <person name="Meng A."/>
            <person name="Brown T."/>
            <person name="Cohen L."/>
        </authorList>
    </citation>
    <scope>NUCLEOTIDE SEQUENCE</scope>
    <source>
        <strain evidence="1">CCMP3105</strain>
    </source>
</reference>
<name>A0A6T0TQ63_9DINO</name>
<evidence type="ECO:0000313" key="2">
    <source>
        <dbReference type="EMBL" id="CAE4566821.1"/>
    </source>
</evidence>
<dbReference type="Gene3D" id="2.40.50.140">
    <property type="entry name" value="Nucleic acid-binding proteins"/>
    <property type="match status" value="1"/>
</dbReference>
<dbReference type="AlphaFoldDB" id="A0A6T0TQ63"/>
<dbReference type="EMBL" id="HBNR01009721">
    <property type="protein sequence ID" value="CAE4566820.1"/>
    <property type="molecule type" value="Transcribed_RNA"/>
</dbReference>
<evidence type="ECO:0000313" key="1">
    <source>
        <dbReference type="EMBL" id="CAE4566820.1"/>
    </source>
</evidence>
<sequence>MSASRVSLQAGPHDPALKIFLAELRYTGQDHDGQLVVTPSRFRLRRVWIQGYVVCRDGDDVVDIDDGSDVVSFDVAALLQASPEVDGALQAGRYVSCVCELEMHPEGALDLHVESVCALDSSGDALSEPFWWLEVAEAHTIWSTLQPQAPVGA</sequence>